<feature type="domain" description="Rhodopsin" evidence="7">
    <location>
        <begin position="39"/>
        <end position="281"/>
    </location>
</feature>
<sequence length="371" mass="41764">MPPPPGVVPNFDYSNPWLFIQSRAVIIAGLLFATLFLGLRLYTKTYLLHKFGWDDDSLLKEYNHQAWSITTQAMCFYGYRYGGIGIHIWNITPEMFQSFQKGVFISGVVYVPALAFAKASLIILYYRIVGQQKVYRWCIYILSFVVGGYSIGITLALIFACNPLAKSWDKSITEGHCVDQNGLYIATAVTNTVTDVALLVLPMPMVFTLNMPTVQKIGLSLVFLVGCATVVTSVIRLVTLFPFLQSTDPTYKIAWTDLWINVEANFLIICNCLPFLRQFCRRYAPRIIGEGSTQGLRYFTGGGYHDDSTSRSRARRKPGLTLLQDDVELADGGGTQSQIIKEVHWNVTTEYADESPNAGMRDQHRQFQSHV</sequence>
<comment type="subcellular location">
    <subcellularLocation>
        <location evidence="1">Membrane</location>
        <topology evidence="1">Multi-pass membrane protein</topology>
    </subcellularLocation>
</comment>
<dbReference type="InterPro" id="IPR049326">
    <property type="entry name" value="Rhodopsin_dom_fungi"/>
</dbReference>
<evidence type="ECO:0000256" key="4">
    <source>
        <dbReference type="ARBA" id="ARBA00023136"/>
    </source>
</evidence>
<keyword evidence="3 6" id="KW-1133">Transmembrane helix</keyword>
<organism evidence="8 9">
    <name type="scientific">Aspergillus campestris (strain IBT 28561)</name>
    <dbReference type="NCBI Taxonomy" id="1392248"/>
    <lineage>
        <taxon>Eukaryota</taxon>
        <taxon>Fungi</taxon>
        <taxon>Dikarya</taxon>
        <taxon>Ascomycota</taxon>
        <taxon>Pezizomycotina</taxon>
        <taxon>Eurotiomycetes</taxon>
        <taxon>Eurotiomycetidae</taxon>
        <taxon>Eurotiales</taxon>
        <taxon>Aspergillaceae</taxon>
        <taxon>Aspergillus</taxon>
        <taxon>Aspergillus subgen. Circumdati</taxon>
    </lineage>
</organism>
<feature type="transmembrane region" description="Helical" evidence="6">
    <location>
        <begin position="134"/>
        <end position="160"/>
    </location>
</feature>
<dbReference type="EMBL" id="MSFM01000011">
    <property type="protein sequence ID" value="PKY01838.1"/>
    <property type="molecule type" value="Genomic_DNA"/>
</dbReference>
<comment type="similarity">
    <text evidence="5">Belongs to the SAT4 family.</text>
</comment>
<feature type="transmembrane region" description="Helical" evidence="6">
    <location>
        <begin position="258"/>
        <end position="276"/>
    </location>
</feature>
<reference evidence="8" key="1">
    <citation type="submission" date="2016-12" db="EMBL/GenBank/DDBJ databases">
        <title>The genomes of Aspergillus section Nigri reveals drivers in fungal speciation.</title>
        <authorList>
            <consortium name="DOE Joint Genome Institute"/>
            <person name="Vesth T.C."/>
            <person name="Nybo J."/>
            <person name="Theobald S."/>
            <person name="Brandl J."/>
            <person name="Frisvad J.C."/>
            <person name="Nielsen K.F."/>
            <person name="Lyhne E.K."/>
            <person name="Kogle M.E."/>
            <person name="Kuo A."/>
            <person name="Riley R."/>
            <person name="Clum A."/>
            <person name="Nolan M."/>
            <person name="Lipzen A."/>
            <person name="Salamov A."/>
            <person name="Henrissat B."/>
            <person name="Wiebenga A."/>
            <person name="De vries R.P."/>
            <person name="Grigoriev I.V."/>
            <person name="Mortensen U.H."/>
            <person name="Andersen M.R."/>
            <person name="Baker S.E."/>
        </authorList>
    </citation>
    <scope>NUCLEOTIDE SEQUENCE</scope>
    <source>
        <strain evidence="8">IBT 28561</strain>
    </source>
</reference>
<dbReference type="GeneID" id="36541306"/>
<keyword evidence="4 6" id="KW-0472">Membrane</keyword>
<name>A0A2I1CW52_ASPC2</name>
<accession>A0A2I1CW52</accession>
<evidence type="ECO:0000256" key="1">
    <source>
        <dbReference type="ARBA" id="ARBA00004141"/>
    </source>
</evidence>
<evidence type="ECO:0000313" key="8">
    <source>
        <dbReference type="EMBL" id="PKY01838.1"/>
    </source>
</evidence>
<evidence type="ECO:0000256" key="2">
    <source>
        <dbReference type="ARBA" id="ARBA00022692"/>
    </source>
</evidence>
<dbReference type="InterPro" id="IPR052337">
    <property type="entry name" value="SAT4-like"/>
</dbReference>
<dbReference type="VEuPathDB" id="FungiDB:P168DRAFT_242003"/>
<gene>
    <name evidence="8" type="ORF">P168DRAFT_242003</name>
</gene>
<dbReference type="PANTHER" id="PTHR33048">
    <property type="entry name" value="PTH11-LIKE INTEGRAL MEMBRANE PROTEIN (AFU_ORTHOLOGUE AFUA_5G11245)"/>
    <property type="match status" value="1"/>
</dbReference>
<feature type="transmembrane region" description="Helical" evidence="6">
    <location>
        <begin position="103"/>
        <end position="128"/>
    </location>
</feature>
<dbReference type="GO" id="GO:0016020">
    <property type="term" value="C:membrane"/>
    <property type="evidence" value="ECO:0007669"/>
    <property type="project" value="UniProtKB-SubCell"/>
</dbReference>
<keyword evidence="2 6" id="KW-0812">Transmembrane</keyword>
<dbReference type="PANTHER" id="PTHR33048:SF124">
    <property type="entry name" value="INTEGRAL MEMBRANE PROTEIN"/>
    <property type="match status" value="1"/>
</dbReference>
<dbReference type="AlphaFoldDB" id="A0A2I1CW52"/>
<evidence type="ECO:0000256" key="5">
    <source>
        <dbReference type="ARBA" id="ARBA00038359"/>
    </source>
</evidence>
<dbReference type="Pfam" id="PF20684">
    <property type="entry name" value="Fung_rhodopsin"/>
    <property type="match status" value="1"/>
</dbReference>
<dbReference type="OrthoDB" id="5342292at2759"/>
<evidence type="ECO:0000259" key="7">
    <source>
        <dbReference type="Pfam" id="PF20684"/>
    </source>
</evidence>
<dbReference type="Proteomes" id="UP000234254">
    <property type="component" value="Unassembled WGS sequence"/>
</dbReference>
<proteinExistence type="inferred from homology"/>
<evidence type="ECO:0000313" key="9">
    <source>
        <dbReference type="Proteomes" id="UP000234254"/>
    </source>
</evidence>
<evidence type="ECO:0000256" key="3">
    <source>
        <dbReference type="ARBA" id="ARBA00022989"/>
    </source>
</evidence>
<feature type="transmembrane region" description="Helical" evidence="6">
    <location>
        <begin position="217"/>
        <end position="238"/>
    </location>
</feature>
<evidence type="ECO:0000256" key="6">
    <source>
        <dbReference type="SAM" id="Phobius"/>
    </source>
</evidence>
<comment type="caution">
    <text evidence="8">The sequence shown here is derived from an EMBL/GenBank/DDBJ whole genome shotgun (WGS) entry which is preliminary data.</text>
</comment>
<feature type="transmembrane region" description="Helical" evidence="6">
    <location>
        <begin position="20"/>
        <end position="42"/>
    </location>
</feature>
<protein>
    <recommendedName>
        <fullName evidence="7">Rhodopsin domain-containing protein</fullName>
    </recommendedName>
</protein>
<keyword evidence="9" id="KW-1185">Reference proteome</keyword>
<dbReference type="RefSeq" id="XP_024690432.1">
    <property type="nucleotide sequence ID" value="XM_024833782.1"/>
</dbReference>